<sequence>MNHKMIGLILVLASTQALADARITVNKGDANLCEIIPTQAKKGRHYNKSVSPREISSDLWRAARKGLNFFHLNKNERESQTIQLAFVDEYSTLAPPFVSYTIYKN</sequence>
<dbReference type="EMBL" id="FPHZ01000238">
    <property type="protein sequence ID" value="SFV89559.1"/>
    <property type="molecule type" value="Genomic_DNA"/>
</dbReference>
<reference evidence="1" key="1">
    <citation type="submission" date="2016-10" db="EMBL/GenBank/DDBJ databases">
        <authorList>
            <person name="de Groot N.N."/>
        </authorList>
    </citation>
    <scope>NUCLEOTIDE SEQUENCE</scope>
</reference>
<name>A0A1W1E6I7_9ZZZZ</name>
<dbReference type="AlphaFoldDB" id="A0A1W1E6I7"/>
<protein>
    <submittedName>
        <fullName evidence="1">Uncharacterized protein</fullName>
    </submittedName>
</protein>
<organism evidence="1">
    <name type="scientific">hydrothermal vent metagenome</name>
    <dbReference type="NCBI Taxonomy" id="652676"/>
    <lineage>
        <taxon>unclassified sequences</taxon>
        <taxon>metagenomes</taxon>
        <taxon>ecological metagenomes</taxon>
    </lineage>
</organism>
<evidence type="ECO:0000313" key="1">
    <source>
        <dbReference type="EMBL" id="SFV89559.1"/>
    </source>
</evidence>
<proteinExistence type="predicted"/>
<gene>
    <name evidence="1" type="ORF">MNB_SUP05-SYMBIONT-5-675</name>
</gene>
<accession>A0A1W1E6I7</accession>